<dbReference type="AlphaFoldDB" id="A0A2K3DDY9"/>
<dbReference type="ExpressionAtlas" id="A0A2K3DDY9">
    <property type="expression patterns" value="differential"/>
</dbReference>
<name>A0A2K3DDY9_CHLRE</name>
<feature type="region of interest" description="Disordered" evidence="1">
    <location>
        <begin position="96"/>
        <end position="152"/>
    </location>
</feature>
<feature type="region of interest" description="Disordered" evidence="1">
    <location>
        <begin position="211"/>
        <end position="233"/>
    </location>
</feature>
<evidence type="ECO:0000256" key="1">
    <source>
        <dbReference type="SAM" id="MobiDB-lite"/>
    </source>
</evidence>
<protein>
    <submittedName>
        <fullName evidence="2">Uncharacterized protein</fullName>
    </submittedName>
</protein>
<feature type="compositionally biased region" description="Low complexity" evidence="1">
    <location>
        <begin position="96"/>
        <end position="142"/>
    </location>
</feature>
<gene>
    <name evidence="2" type="ORF">CHLRE_09g388838v5</name>
</gene>
<dbReference type="InParanoid" id="A0A2K3DDY9"/>
<proteinExistence type="predicted"/>
<dbReference type="Proteomes" id="UP000006906">
    <property type="component" value="Chromosome 9"/>
</dbReference>
<dbReference type="GeneID" id="5720598"/>
<reference evidence="2 3" key="1">
    <citation type="journal article" date="2007" name="Science">
        <title>The Chlamydomonas genome reveals the evolution of key animal and plant functions.</title>
        <authorList>
            <person name="Merchant S.S."/>
            <person name="Prochnik S.E."/>
            <person name="Vallon O."/>
            <person name="Harris E.H."/>
            <person name="Karpowicz S.J."/>
            <person name="Witman G.B."/>
            <person name="Terry A."/>
            <person name="Salamov A."/>
            <person name="Fritz-Laylin L.K."/>
            <person name="Marechal-Drouard L."/>
            <person name="Marshall W.F."/>
            <person name="Qu L.H."/>
            <person name="Nelson D.R."/>
            <person name="Sanderfoot A.A."/>
            <person name="Spalding M.H."/>
            <person name="Kapitonov V.V."/>
            <person name="Ren Q."/>
            <person name="Ferris P."/>
            <person name="Lindquist E."/>
            <person name="Shapiro H."/>
            <person name="Lucas S.M."/>
            <person name="Grimwood J."/>
            <person name="Schmutz J."/>
            <person name="Cardol P."/>
            <person name="Cerutti H."/>
            <person name="Chanfreau G."/>
            <person name="Chen C.L."/>
            <person name="Cognat V."/>
            <person name="Croft M.T."/>
            <person name="Dent R."/>
            <person name="Dutcher S."/>
            <person name="Fernandez E."/>
            <person name="Fukuzawa H."/>
            <person name="Gonzalez-Ballester D."/>
            <person name="Gonzalez-Halphen D."/>
            <person name="Hallmann A."/>
            <person name="Hanikenne M."/>
            <person name="Hippler M."/>
            <person name="Inwood W."/>
            <person name="Jabbari K."/>
            <person name="Kalanon M."/>
            <person name="Kuras R."/>
            <person name="Lefebvre P.A."/>
            <person name="Lemaire S.D."/>
            <person name="Lobanov A.V."/>
            <person name="Lohr M."/>
            <person name="Manuell A."/>
            <person name="Meier I."/>
            <person name="Mets L."/>
            <person name="Mittag M."/>
            <person name="Mittelmeier T."/>
            <person name="Moroney J.V."/>
            <person name="Moseley J."/>
            <person name="Napoli C."/>
            <person name="Nedelcu A.M."/>
            <person name="Niyogi K."/>
            <person name="Novoselov S.V."/>
            <person name="Paulsen I.T."/>
            <person name="Pazour G."/>
            <person name="Purton S."/>
            <person name="Ral J.P."/>
            <person name="Riano-Pachon D.M."/>
            <person name="Riekhof W."/>
            <person name="Rymarquis L."/>
            <person name="Schroda M."/>
            <person name="Stern D."/>
            <person name="Umen J."/>
            <person name="Willows R."/>
            <person name="Wilson N."/>
            <person name="Zimmer S.L."/>
            <person name="Allmer J."/>
            <person name="Balk J."/>
            <person name="Bisova K."/>
            <person name="Chen C.J."/>
            <person name="Elias M."/>
            <person name="Gendler K."/>
            <person name="Hauser C."/>
            <person name="Lamb M.R."/>
            <person name="Ledford H."/>
            <person name="Long J.C."/>
            <person name="Minagawa J."/>
            <person name="Page M.D."/>
            <person name="Pan J."/>
            <person name="Pootakham W."/>
            <person name="Roje S."/>
            <person name="Rose A."/>
            <person name="Stahlberg E."/>
            <person name="Terauchi A.M."/>
            <person name="Yang P."/>
            <person name="Ball S."/>
            <person name="Bowler C."/>
            <person name="Dieckmann C.L."/>
            <person name="Gladyshev V.N."/>
            <person name="Green P."/>
            <person name="Jorgensen R."/>
            <person name="Mayfield S."/>
            <person name="Mueller-Roeber B."/>
            <person name="Rajamani S."/>
            <person name="Sayre R.T."/>
            <person name="Brokstein P."/>
            <person name="Dubchak I."/>
            <person name="Goodstein D."/>
            <person name="Hornick L."/>
            <person name="Huang Y.W."/>
            <person name="Jhaveri J."/>
            <person name="Luo Y."/>
            <person name="Martinez D."/>
            <person name="Ngau W.C."/>
            <person name="Otillar B."/>
            <person name="Poliakov A."/>
            <person name="Porter A."/>
            <person name="Szajkowski L."/>
            <person name="Werner G."/>
            <person name="Zhou K."/>
            <person name="Grigoriev I.V."/>
            <person name="Rokhsar D.S."/>
            <person name="Grossman A.R."/>
        </authorList>
    </citation>
    <scope>NUCLEOTIDE SEQUENCE [LARGE SCALE GENOMIC DNA]</scope>
    <source>
        <strain evidence="3">CC-503</strain>
    </source>
</reference>
<dbReference type="Gramene" id="PNW78750">
    <property type="protein sequence ID" value="PNW78750"/>
    <property type="gene ID" value="CHLRE_09g388838v5"/>
</dbReference>
<keyword evidence="3" id="KW-1185">Reference proteome</keyword>
<feature type="compositionally biased region" description="Basic residues" evidence="1">
    <location>
        <begin position="1"/>
        <end position="13"/>
    </location>
</feature>
<feature type="region of interest" description="Disordered" evidence="1">
    <location>
        <begin position="1"/>
        <end position="77"/>
    </location>
</feature>
<feature type="compositionally biased region" description="Acidic residues" evidence="1">
    <location>
        <begin position="19"/>
        <end position="31"/>
    </location>
</feature>
<dbReference type="RefSeq" id="XP_042921103.1">
    <property type="nucleotide sequence ID" value="XM_043065486.1"/>
</dbReference>
<dbReference type="EMBL" id="CM008970">
    <property type="protein sequence ID" value="PNW78750.1"/>
    <property type="molecule type" value="Genomic_DNA"/>
</dbReference>
<sequence length="250" mass="25645">MLRGLKKAFSRGRRGGDDSTQDVECEEEIDHGDDATNSPVMVVSRQQHTDAAGGRGDMAHSAAPPPPGGYRGQPIAPARATNAWSFGNLAVEDDAPASAHTGSASTAATTVPRSPAAHVTASSPSAAAAQPAHSSAAWSAAPGVEKEHKPSKLSALFHRSGSKKAEKVTALGSADVHTHFSDKFREPTEVRTGPGLQPLLASRHLVARQGGATDADDLAASSPSTRSGAARTGSLLATPLAVEDRRGLVM</sequence>
<organism evidence="2 3">
    <name type="scientific">Chlamydomonas reinhardtii</name>
    <name type="common">Chlamydomonas smithii</name>
    <dbReference type="NCBI Taxonomy" id="3055"/>
    <lineage>
        <taxon>Eukaryota</taxon>
        <taxon>Viridiplantae</taxon>
        <taxon>Chlorophyta</taxon>
        <taxon>core chlorophytes</taxon>
        <taxon>Chlorophyceae</taxon>
        <taxon>CS clade</taxon>
        <taxon>Chlamydomonadales</taxon>
        <taxon>Chlamydomonadaceae</taxon>
        <taxon>Chlamydomonas</taxon>
    </lineage>
</organism>
<evidence type="ECO:0000313" key="2">
    <source>
        <dbReference type="EMBL" id="PNW78750.1"/>
    </source>
</evidence>
<accession>A0A2K3DDY9</accession>
<dbReference type="KEGG" id="cre:CHLRE_09g388838v5"/>
<dbReference type="OrthoDB" id="544845at2759"/>
<evidence type="ECO:0000313" key="3">
    <source>
        <dbReference type="Proteomes" id="UP000006906"/>
    </source>
</evidence>